<keyword evidence="1 2" id="KW-0812">Transmembrane</keyword>
<dbReference type="KEGG" id="tet:TTHERM_000264769"/>
<evidence type="ECO:0000313" key="3">
    <source>
        <dbReference type="Proteomes" id="UP000009168"/>
    </source>
</evidence>
<feature type="transmembrane region" description="Helical" evidence="1">
    <location>
        <begin position="80"/>
        <end position="100"/>
    </location>
</feature>
<dbReference type="AlphaFoldDB" id="W7XLE0"/>
<feature type="transmembrane region" description="Helical" evidence="1">
    <location>
        <begin position="146"/>
        <end position="165"/>
    </location>
</feature>
<organism evidence="2 3">
    <name type="scientific">Tetrahymena thermophila (strain SB210)</name>
    <dbReference type="NCBI Taxonomy" id="312017"/>
    <lineage>
        <taxon>Eukaryota</taxon>
        <taxon>Sar</taxon>
        <taxon>Alveolata</taxon>
        <taxon>Ciliophora</taxon>
        <taxon>Intramacronucleata</taxon>
        <taxon>Oligohymenophorea</taxon>
        <taxon>Hymenostomatida</taxon>
        <taxon>Tetrahymenina</taxon>
        <taxon>Tetrahymenidae</taxon>
        <taxon>Tetrahymena</taxon>
    </lineage>
</organism>
<dbReference type="Proteomes" id="UP000009168">
    <property type="component" value="Unassembled WGS sequence"/>
</dbReference>
<dbReference type="InParanoid" id="W7XLE0"/>
<reference evidence="3" key="1">
    <citation type="journal article" date="2006" name="PLoS Biol.">
        <title>Macronuclear genome sequence of the ciliate Tetrahymena thermophila, a model eukaryote.</title>
        <authorList>
            <person name="Eisen J.A."/>
            <person name="Coyne R.S."/>
            <person name="Wu M."/>
            <person name="Wu D."/>
            <person name="Thiagarajan M."/>
            <person name="Wortman J.R."/>
            <person name="Badger J.H."/>
            <person name="Ren Q."/>
            <person name="Amedeo P."/>
            <person name="Jones K.M."/>
            <person name="Tallon L.J."/>
            <person name="Delcher A.L."/>
            <person name="Salzberg S.L."/>
            <person name="Silva J.C."/>
            <person name="Haas B.J."/>
            <person name="Majoros W.H."/>
            <person name="Farzad M."/>
            <person name="Carlton J.M."/>
            <person name="Smith R.K. Jr."/>
            <person name="Garg J."/>
            <person name="Pearlman R.E."/>
            <person name="Karrer K.M."/>
            <person name="Sun L."/>
            <person name="Manning G."/>
            <person name="Elde N.C."/>
            <person name="Turkewitz A.P."/>
            <person name="Asai D.J."/>
            <person name="Wilkes D.E."/>
            <person name="Wang Y."/>
            <person name="Cai H."/>
            <person name="Collins K."/>
            <person name="Stewart B.A."/>
            <person name="Lee S.R."/>
            <person name="Wilamowska K."/>
            <person name="Weinberg Z."/>
            <person name="Ruzzo W.L."/>
            <person name="Wloga D."/>
            <person name="Gaertig J."/>
            <person name="Frankel J."/>
            <person name="Tsao C.-C."/>
            <person name="Gorovsky M.A."/>
            <person name="Keeling P.J."/>
            <person name="Waller R.F."/>
            <person name="Patron N.J."/>
            <person name="Cherry J.M."/>
            <person name="Stover N.A."/>
            <person name="Krieger C.J."/>
            <person name="del Toro C."/>
            <person name="Ryder H.F."/>
            <person name="Williamson S.C."/>
            <person name="Barbeau R.A."/>
            <person name="Hamilton E.P."/>
            <person name="Orias E."/>
        </authorList>
    </citation>
    <scope>NUCLEOTIDE SEQUENCE [LARGE SCALE GENOMIC DNA]</scope>
    <source>
        <strain evidence="3">SB210</strain>
    </source>
</reference>
<feature type="transmembrane region" description="Helical" evidence="1">
    <location>
        <begin position="56"/>
        <end position="74"/>
    </location>
</feature>
<sequence>MNKTNITKSLSIPKTVKNVIKQAMFISPPYRYRQIAITILQMFTRQQKTEHQKSSFCQYIILVYIWLQIIRLNILINFAFFQFFSIVFRYIFLTFLIKIIENKTSDKLKIEQDQHYFVLIFNKQYKQISRQIKQPRILISIQNIQFFMYVQGGVGFLHFVFYQIINQKFVYQDFRSSSFSYQSQLLRYLVLTRQIDSKIINNKKSST</sequence>
<evidence type="ECO:0000256" key="1">
    <source>
        <dbReference type="SAM" id="Phobius"/>
    </source>
</evidence>
<dbReference type="RefSeq" id="XP_012651364.1">
    <property type="nucleotide sequence ID" value="XM_012795910.1"/>
</dbReference>
<dbReference type="EMBL" id="GG662830">
    <property type="protein sequence ID" value="EWS76124.1"/>
    <property type="molecule type" value="Genomic_DNA"/>
</dbReference>
<evidence type="ECO:0000313" key="2">
    <source>
        <dbReference type="EMBL" id="EWS76124.1"/>
    </source>
</evidence>
<name>W7XLE0_TETTS</name>
<proteinExistence type="predicted"/>
<keyword evidence="1" id="KW-1133">Transmembrane helix</keyword>
<keyword evidence="1" id="KW-0472">Membrane</keyword>
<gene>
    <name evidence="2" type="ORF">TTHERM_000264769</name>
</gene>
<keyword evidence="3" id="KW-1185">Reference proteome</keyword>
<accession>W7XLE0</accession>
<dbReference type="GeneID" id="24438098"/>
<protein>
    <submittedName>
        <fullName evidence="2">Transmembrane protein, putative</fullName>
    </submittedName>
</protein>